<dbReference type="Proteomes" id="UP000315783">
    <property type="component" value="Unassembled WGS sequence"/>
</dbReference>
<dbReference type="InterPro" id="IPR006162">
    <property type="entry name" value="Ppantetheine_attach_site"/>
</dbReference>
<sequence length="4618" mass="505471">MHQPNITRFAALHPFRHSERERSSRGDETSYHTIRGSLDPRLQTADQRLRLYAAFVLGLVGDDEVSFDFIAHNTEAFPESGCIEVTRVANELALTTSSQESQSDFGIALLQDGQDTGSQYFAGKPFVVVASESNYSLRLSLDLVPEPFLEAISSSFLSMMEWPENPALVCRANTQSSPFMGTSVINHPPLMTPPDFESQLGLSSSLSQSKSYLLQTAFSARVREHPDKVAVDFLGPAGRTQFTYRELDHLSSILAQKILQKVGADADQYGRTIIVALDTSAELYIAWLGILKARCVVAPVPTDCPPELLQHMTDVTGSKLVLGSAVTLERFQNSLENCAGFTFIDVATITDPSCQDTIQHAAPSVEVYDSDVAYILFTSGSTGKPKGVQITHYAAISAVAAQIAVAPHSFISGPSNIRWFQMVAPAFDMSVTEIFVTLSVGGTLCSCDRTMMLTDAESVIEELGANVTLTTPSLASLLRPERVPQLRAVWTGGEMLREDIASNFAYDGDRATSGQATYSVNGYGPTETTIFCTMDPNVSTKYRVSLIGPPLPTCSVVILDLADATRAVPMGFAGEIAIGGPHLSIGYLKSPEKTAAAFVDIEPFGKLYRSGDKGRVIMGPDGTPQVEYLGRLSSGQVKILGRRVELGEIENGLKNPLISEVAVVALKTGGPDQKQVQLVAIVCPDGTQEDRDILARCKDRAQHALQPHMRPSRYYTMSRLPRLTSDKTDRKTLDRLCASPEESGLRLLVDDSLQEPIPESGAAPLSSVVIDAVSRVSVLGKDGIVAGATLMSLGIDSLRSVRLLQIFRESGIEGLQVTDILTSRNLGELNAKAEKRLEQPTTVLDASNIVEELVQDFEARHRAQCLKSLGLESQHVESILPATTSQAVTLASYLLTADVDGASSIPGLKAYIQHTIFHVRPDLSAENVVNSWVRVLSRYDIMRAVFVPVDDDVTPFAQCILASDHASAMVKPYMYIVDDDNNVQDAITKAQEDANNAITLQEPPRRLSVIQTPTRTIVLFSILHSIFDGGSEAVLWEDVEREYLEHPTIERTGITTAVARHFSHDRKEAADYWRSYLDGLTSPAFPSLRSTIPGSDELGCGGFSFVSDLLLDTVTRQAAALQASPLSVFQAAWAYVLLTYTGERDVAFGNVVSDRFTDELANCSAPVLTVHPVRIALGDDNKKKNIDVLLEGTKQNATGLSYLHTPITGARYDTTLALQMYLNTGKGAALYDKVEHPGMQNDQAVMIEVYPHSSGVLEFRATYQYALLDDATARSMLQDLAKVTENIISNPEKIFLDPTIGHPQQEIDLPPQRKDNEQLGRQLLHECVAENARKSPSAIALLFYNDLNPDSPQVQLTYAELEKRSDIVAMFLLGRLKEEGRKCVVPICMEKCPELYIAILGVVKAGASWCPIDPSYPTVRQRLLIEKANTEIVLTSEKTTSQLAGTLQDSCEPVNIAELIENSKQVDGQSSETLASAVSGEAPIDESDIAYVIFTSGTTGTPKGVPISHKAASVSIDSFIDRVNTNIDLTGTDIRYLQFANYTFDVFVRDLFAAWKLGGTLVSASREILLGSFTALANTVGATHASMTPTFASTLNPEDLRTLRVVTMGGEKLPQALADRWVARMSLCNVYGPAETAINATINNLHHNSRSANIGTALPAVDAFVMVSGYPVMKHGLGELVLSGVQLSPGYWDSADGNDKFRWNDYMKCRVYHTGDYVRQLLDGSFDFVGRKDDLVKIRGMRVEMGEISTVCSAGHESVVHAEVVLSQLPGSTGDALICFIDCGQQDSSQGDESYILVTEDAQNIAQAVKAHARTHLPLHMIPDVFIPLKTLPRNQSAKVNRKQLSAILATEWSAEPTSQTDVEMDPEWYNQHQAVFDIIRTVAKITPSSLIKTTTLAEIGVDSIGAIRLSSKLKNAGHNISAVQVLESATIDDLVAHLSGDEQPEIDWKSFFSAHLEVWRPLVSKHLAKAPGQFYTLPTTVSQDGMLIETLRSPTAYWGSFAWTLSSDIDTARLRKAWEDVCKSNDILRLSILPTALVEHQSQAQAKHSSPMFLQIVEDEAAINWVESAANDISSAYALGQVSEKRCQVSEAFSRLMLRTDEVAARNFWHACLSPLAKSQDFEDSDVDNSEASPPQIRHRTIEMKATHPTSRLARSAQKLGATSLSPLFRVAFGCMLSDYCESESVLFGEVRSERLLNSRLVDAMAPLSATYPVPFRPVGSVKDLILAQQNLIMQGIRHGPPESTQVRKTLGKGQKEALYPAIFVLHPHNQNNGDNKAPWEEIKDVLDPVVDHGFALNVFENADDTITLSLSVDETMMTPSLQGLFLKHLDALAVAFETSAPGTTLSELTEQFPSNLLSVYASDVQEKYPPKVGPTSYVEKWAEEHPDWTAVEVATEFMEDGGILTENWTYKHFNQVANQVANLILSFNVPGRAVGVSLDRSLIAFAVIIGILKSGCTYVPIEMSLPSDRKAFLLKDSKAALAFVCEGTFDGVDLPADTLLLDVNDASFLSDLATRDTANIQNVSPADHDAYILYTSGSTGVPKGVQVSRQNLSSFASAWGEFIGTVCPKTLKLGGSGKFLNLASRAFDVHIGEMFLAWRFGLCAVTGERLSMLDDLPRTLKELRVTHVGIVPSLLDQTGLLPEDVSDLAYLAVGGEKMTSKTQQIWSSSDRIALVNAYGPTEVTVGCSAARIWPDSNMQCIGHPLGDSVAHVLVPESDTHVKKGVAGELVFEGSLVANGYLNRPDAKGFCVINGKKMYRTGDIVRMDADNSILFLGRKDEQVKVRGQRLELGEVSEVVRSLSSTESEVATLLLKHPGTSKQFLVSFLAPHGSSKNEKLRWIKESRQNSLQEACAQTLPAYMVPDFIIPVTTIPLRDTSAKTDAKALENLFRTIPLQELFGETPSASETETKVSSRDLTLAEKNLLSVVESVIAPDEGRPIGPETTLFQLGFDSVSSVKLSFTLRRLGYNIPVARLLQNPSLESLCHMSYEAKPAQTGAPGNPQAIDEQFEDLERRAKKLLSIQGISHVESVRPCMPLQEVLVAHTMTHESEVEKEYISHMVFELRSGVSLEGVKAAWTAVVKKHELLRTCFMRLGNDIVQLVLEDEHYTPDWRHIPEPHNMTEAQLNSLKKELANDIASKIDRLPPLRFTTTVCNDAKSTDKSPLFMLSIHHALYDMVSIKMIFQDFETSYKGQELPERRPILPLLKHIAAQQLNGDIREHWTNMFKGYSHSMDATTSHARRSATKTFSTSLANLEGMCSERNTTLSAVNQGVFGYVLSQKLKRDDLVFGIVLSGRSVEVEGIESMAAPCISTIPQRLCLGADGKTLSALVKTSQDKLYGSMEYQYTPLRSLQRWLGISGPLFSSLFSFTRNESPARTADEEPTILQQVEGEMFLDFELALECEANSATDSLTLRASSTMFATTEELDDLLDEMQSVVSDLLHGQDKAIDVSEKVSPNGIKTQPEESHQWLPIEEQLRDIVAEFSNCPPVEISRTAPLIKYDIDSITTIRFSKMLRQNGFQVSGADVLRNPSIAKLALHIGSKNPDLAHKEVADRSAASSSHQDWSKDMISGTKSELLEDVIAVYPLTPLQAGMVTATVMMDASLYSLHHVVGLPQGVSKAKAKAAWCDLVSKHDILRTSFHETNAPRSQLVGAVHQNPTPSWTELEVAGSVQAAIDDLASRTRFINIASFEKPPVSATLIHSPQQTALVVSLHHATYDGISIGFIFKDLWALLHGASVPDRKPFYEFATAIHTAASKSATFWVDSLAGYHGVATSEPSSSTATVISRTAQLTNNVSLLEQRCADDGVTVQTACQLAVGKAICAHTNSRDVVLGQVHAARFVLPGADEVAGPMLNTVPLRIRLMEDSLSNGGLLRDLQALQNDALDHLHASLSDIQQLWRQTDASNDQLFEVLFVFRKGEDAEESTWPTLLEQSEQEKQALPPSQYDLVVEVHQTRDDSLQLQVYSKYSEEVTDHVVQLLVDSYQSIEKRPEERAIASPSLLAKLPTPGQATTDGTAVVASYDSEATERYLDSLVRILSETTDNPAEKMDAQTSIYSLGVDSIVAIRVAGQCRRAQIPLTTMDILRNAKLGKLCEVALAKAAKQDSSRDLPKDADAKAPLVDPEVREQALSKLGKRPEDVQDVLPVLAGQEFHLALWLKSGKTLYEPTWVFKTRGELDTDRLRSAWLSLMQANDSLRTCFTQVQSTTAVQVILKPSAVQETGAFTVLQVPESIDLETFVKSEISRLYRSPSSLYDPPVHLYLIRGGSHGDALLMKLHHTVYDAWSVGIIIDELTHLYRGNTRDELPAPLSFSKFVEFTYRDLQAKNEQQFWTKALQGCEPTVVEPLTAVEEDAPRQRRPFALFDCGETSKLALESAARTFGVTVHCLIIVAFGRMLSEITSATASPVFGYYTAGRSAEVNGMDRLASPTVNMLPISVPEDVLTQPKSGGPGGAREKLQEMQERLLSRSGYEQSRLRDVMGWAAAAAAAAATTQSTAGSRLFNTHLNILWNDEILLKSSETSQSDAILQPWSLGVPSDYASVEPLSVESAVDGLDTTLVTTEAIYADVGISPDTGNVAVGIGGHAKLRDVAGLKDIARIFAKHLSELVEMSSAEKRD</sequence>
<dbReference type="Pfam" id="PF00668">
    <property type="entry name" value="Condensation"/>
    <property type="match status" value="4"/>
</dbReference>
<dbReference type="InterPro" id="IPR036736">
    <property type="entry name" value="ACP-like_sf"/>
</dbReference>
<dbReference type="SUPFAM" id="SSF47336">
    <property type="entry name" value="ACP-like"/>
    <property type="match status" value="4"/>
</dbReference>
<keyword evidence="2" id="KW-0596">Phosphopantetheine</keyword>
<dbReference type="InterPro" id="IPR001242">
    <property type="entry name" value="Condensation_dom"/>
</dbReference>
<comment type="caution">
    <text evidence="7">The sequence shown here is derived from an EMBL/GenBank/DDBJ whole genome shotgun (WGS) entry which is preliminary data.</text>
</comment>
<gene>
    <name evidence="7" type="ORF">IF1G_09628</name>
</gene>
<dbReference type="InterPro" id="IPR023213">
    <property type="entry name" value="CAT-like_dom_sf"/>
</dbReference>
<organism evidence="7 8">
    <name type="scientific">Cordyceps javanica</name>
    <dbReference type="NCBI Taxonomy" id="43265"/>
    <lineage>
        <taxon>Eukaryota</taxon>
        <taxon>Fungi</taxon>
        <taxon>Dikarya</taxon>
        <taxon>Ascomycota</taxon>
        <taxon>Pezizomycotina</taxon>
        <taxon>Sordariomycetes</taxon>
        <taxon>Hypocreomycetidae</taxon>
        <taxon>Hypocreales</taxon>
        <taxon>Cordycipitaceae</taxon>
        <taxon>Cordyceps</taxon>
    </lineage>
</organism>
<dbReference type="Pfam" id="PF00550">
    <property type="entry name" value="PP-binding"/>
    <property type="match status" value="4"/>
</dbReference>
<evidence type="ECO:0000256" key="3">
    <source>
        <dbReference type="ARBA" id="ARBA00022553"/>
    </source>
</evidence>
<dbReference type="PANTHER" id="PTHR45527:SF1">
    <property type="entry name" value="FATTY ACID SYNTHASE"/>
    <property type="match status" value="1"/>
</dbReference>
<dbReference type="PROSITE" id="PS50075">
    <property type="entry name" value="CARRIER"/>
    <property type="match status" value="4"/>
</dbReference>
<dbReference type="CDD" id="cd05918">
    <property type="entry name" value="A_NRPS_SidN3_like"/>
    <property type="match status" value="2"/>
</dbReference>
<dbReference type="FunFam" id="3.30.300.30:FF:000033">
    <property type="entry name" value="Nonribosomal siderophore peptide synthase SidC"/>
    <property type="match status" value="1"/>
</dbReference>
<accession>A0A545UQ29</accession>
<dbReference type="SUPFAM" id="SSF56801">
    <property type="entry name" value="Acetyl-CoA synthetase-like"/>
    <property type="match status" value="3"/>
</dbReference>
<dbReference type="SUPFAM" id="SSF52777">
    <property type="entry name" value="CoA-dependent acyltransferases"/>
    <property type="match status" value="10"/>
</dbReference>
<proteinExistence type="inferred from homology"/>
<feature type="domain" description="Carrier" evidence="6">
    <location>
        <begin position="4027"/>
        <end position="4103"/>
    </location>
</feature>
<evidence type="ECO:0000256" key="2">
    <source>
        <dbReference type="ARBA" id="ARBA00022450"/>
    </source>
</evidence>
<dbReference type="CDD" id="cd19542">
    <property type="entry name" value="CT_NRPS-like"/>
    <property type="match status" value="1"/>
</dbReference>
<dbReference type="SMART" id="SM00823">
    <property type="entry name" value="PKS_PP"/>
    <property type="match status" value="4"/>
</dbReference>
<evidence type="ECO:0000256" key="5">
    <source>
        <dbReference type="ARBA" id="ARBA00029454"/>
    </source>
</evidence>
<evidence type="ECO:0000313" key="7">
    <source>
        <dbReference type="EMBL" id="TQV91562.1"/>
    </source>
</evidence>
<comment type="pathway">
    <text evidence="1">Siderophore biosynthesis.</text>
</comment>
<dbReference type="InterPro" id="IPR009081">
    <property type="entry name" value="PP-bd_ACP"/>
</dbReference>
<dbReference type="InterPro" id="IPR020845">
    <property type="entry name" value="AMP-binding_CS"/>
</dbReference>
<dbReference type="NCBIfam" id="NF003417">
    <property type="entry name" value="PRK04813.1"/>
    <property type="match status" value="3"/>
</dbReference>
<dbReference type="Gene3D" id="1.10.1200.10">
    <property type="entry name" value="ACP-like"/>
    <property type="match status" value="4"/>
</dbReference>
<feature type="domain" description="Carrier" evidence="6">
    <location>
        <begin position="2917"/>
        <end position="2994"/>
    </location>
</feature>
<dbReference type="GO" id="GO:0031177">
    <property type="term" value="F:phosphopantetheine binding"/>
    <property type="evidence" value="ECO:0007669"/>
    <property type="project" value="InterPro"/>
</dbReference>
<dbReference type="EMBL" id="SPUK01000018">
    <property type="protein sequence ID" value="TQV91562.1"/>
    <property type="molecule type" value="Genomic_DNA"/>
</dbReference>
<dbReference type="PANTHER" id="PTHR45527">
    <property type="entry name" value="NONRIBOSOMAL PEPTIDE SYNTHETASE"/>
    <property type="match status" value="1"/>
</dbReference>
<keyword evidence="3" id="KW-0597">Phosphoprotein</keyword>
<dbReference type="GO" id="GO:0043041">
    <property type="term" value="P:amino acid activation for nonribosomal peptide biosynthetic process"/>
    <property type="evidence" value="ECO:0007669"/>
    <property type="project" value="TreeGrafter"/>
</dbReference>
<dbReference type="GO" id="GO:0010106">
    <property type="term" value="P:cellular response to iron ion starvation"/>
    <property type="evidence" value="ECO:0007669"/>
    <property type="project" value="UniProtKB-ARBA"/>
</dbReference>
<keyword evidence="4" id="KW-0436">Ligase</keyword>
<dbReference type="InterPro" id="IPR000873">
    <property type="entry name" value="AMP-dep_synth/lig_dom"/>
</dbReference>
<keyword evidence="8" id="KW-1185">Reference proteome</keyword>
<feature type="domain" description="Carrier" evidence="6">
    <location>
        <begin position="3473"/>
        <end position="3546"/>
    </location>
</feature>
<dbReference type="GO" id="GO:0031169">
    <property type="term" value="P:ferrichrome biosynthetic process"/>
    <property type="evidence" value="ECO:0007669"/>
    <property type="project" value="UniProtKB-ARBA"/>
</dbReference>
<comment type="similarity">
    <text evidence="5">Belongs to the NRP synthetase family.</text>
</comment>
<dbReference type="FunFam" id="3.40.50.12780:FF:000024">
    <property type="entry name" value="Nonribosomal siderophore peptide synthase SidC"/>
    <property type="match status" value="2"/>
</dbReference>
<dbReference type="Gene3D" id="3.40.50.12780">
    <property type="entry name" value="N-terminal domain of ligase-like"/>
    <property type="match status" value="3"/>
</dbReference>
<evidence type="ECO:0000259" key="6">
    <source>
        <dbReference type="PROSITE" id="PS50075"/>
    </source>
</evidence>
<evidence type="ECO:0000313" key="8">
    <source>
        <dbReference type="Proteomes" id="UP000315783"/>
    </source>
</evidence>
<dbReference type="STRING" id="43265.A0A545UQ29"/>
<evidence type="ECO:0000256" key="4">
    <source>
        <dbReference type="ARBA" id="ARBA00022598"/>
    </source>
</evidence>
<dbReference type="InterPro" id="IPR042099">
    <property type="entry name" value="ANL_N_sf"/>
</dbReference>
<dbReference type="Gene3D" id="3.30.300.30">
    <property type="match status" value="3"/>
</dbReference>
<name>A0A545UQ29_9HYPO</name>
<dbReference type="Gene3D" id="3.30.559.10">
    <property type="entry name" value="Chloramphenicol acetyltransferase-like domain"/>
    <property type="match status" value="5"/>
</dbReference>
<dbReference type="Gene3D" id="3.30.559.30">
    <property type="entry name" value="Nonribosomal peptide synthetase, condensation domain"/>
    <property type="match status" value="5"/>
</dbReference>
<dbReference type="OrthoDB" id="416786at2759"/>
<dbReference type="InterPro" id="IPR020806">
    <property type="entry name" value="PKS_PP-bd"/>
</dbReference>
<feature type="domain" description="Carrier" evidence="6">
    <location>
        <begin position="1870"/>
        <end position="1943"/>
    </location>
</feature>
<reference evidence="7 8" key="1">
    <citation type="journal article" date="2019" name="Appl. Microbiol. Biotechnol.">
        <title>Genome sequence of Isaria javanica and comparative genome analysis insights into family S53 peptidase evolution in fungal entomopathogens.</title>
        <authorList>
            <person name="Lin R."/>
            <person name="Zhang X."/>
            <person name="Xin B."/>
            <person name="Zou M."/>
            <person name="Gao Y."/>
            <person name="Qin F."/>
            <person name="Hu Q."/>
            <person name="Xie B."/>
            <person name="Cheng X."/>
        </authorList>
    </citation>
    <scope>NUCLEOTIDE SEQUENCE [LARGE SCALE GENOMIC DNA]</scope>
    <source>
        <strain evidence="7 8">IJ1G</strain>
    </source>
</reference>
<dbReference type="PROSITE" id="PS00455">
    <property type="entry name" value="AMP_BINDING"/>
    <property type="match status" value="3"/>
</dbReference>
<dbReference type="Pfam" id="PF00501">
    <property type="entry name" value="AMP-binding"/>
    <property type="match status" value="3"/>
</dbReference>
<dbReference type="InterPro" id="IPR045851">
    <property type="entry name" value="AMP-bd_C_sf"/>
</dbReference>
<dbReference type="FunFam" id="3.30.300.30:FF:000015">
    <property type="entry name" value="Nonribosomal peptide synthase SidD"/>
    <property type="match status" value="1"/>
</dbReference>
<protein>
    <submittedName>
        <fullName evidence="7">Nonribosomal siderophore peptide synthase SidC</fullName>
    </submittedName>
</protein>
<dbReference type="GO" id="GO:0016874">
    <property type="term" value="F:ligase activity"/>
    <property type="evidence" value="ECO:0007669"/>
    <property type="project" value="UniProtKB-KW"/>
</dbReference>
<dbReference type="PROSITE" id="PS00012">
    <property type="entry name" value="PHOSPHOPANTETHEINE"/>
    <property type="match status" value="3"/>
</dbReference>
<evidence type="ECO:0000256" key="1">
    <source>
        <dbReference type="ARBA" id="ARBA00004924"/>
    </source>
</evidence>
<dbReference type="GO" id="GO:0005737">
    <property type="term" value="C:cytoplasm"/>
    <property type="evidence" value="ECO:0007669"/>
    <property type="project" value="TreeGrafter"/>
</dbReference>